<evidence type="ECO:0008006" key="4">
    <source>
        <dbReference type="Google" id="ProtNLM"/>
    </source>
</evidence>
<name>A0A848F811_9BURK</name>
<evidence type="ECO:0000256" key="1">
    <source>
        <dbReference type="SAM" id="SignalP"/>
    </source>
</evidence>
<dbReference type="InterPro" id="IPR022562">
    <property type="entry name" value="DUF3466"/>
</dbReference>
<dbReference type="Proteomes" id="UP000574067">
    <property type="component" value="Unassembled WGS sequence"/>
</dbReference>
<dbReference type="Pfam" id="PF11949">
    <property type="entry name" value="DUF3466"/>
    <property type="match status" value="1"/>
</dbReference>
<evidence type="ECO:0000313" key="3">
    <source>
        <dbReference type="Proteomes" id="UP000574067"/>
    </source>
</evidence>
<dbReference type="EMBL" id="JABBFW010000007">
    <property type="protein sequence ID" value="NML15704.1"/>
    <property type="molecule type" value="Genomic_DNA"/>
</dbReference>
<feature type="signal peptide" evidence="1">
    <location>
        <begin position="1"/>
        <end position="21"/>
    </location>
</feature>
<dbReference type="RefSeq" id="WP_169160612.1">
    <property type="nucleotide sequence ID" value="NZ_JABBFW010000007.1"/>
</dbReference>
<dbReference type="AlphaFoldDB" id="A0A848F811"/>
<dbReference type="NCBIfam" id="TIGR02913">
    <property type="entry name" value="HAF_rpt"/>
    <property type="match status" value="2"/>
</dbReference>
<evidence type="ECO:0000313" key="2">
    <source>
        <dbReference type="EMBL" id="NML15704.1"/>
    </source>
</evidence>
<feature type="chain" id="PRO_5032398003" description="Extracellular repeat, HAF family" evidence="1">
    <location>
        <begin position="22"/>
        <end position="367"/>
    </location>
</feature>
<accession>A0A848F811</accession>
<comment type="caution">
    <text evidence="2">The sequence shown here is derived from an EMBL/GenBank/DDBJ whole genome shotgun (WGS) entry which is preliminary data.</text>
</comment>
<keyword evidence="3" id="KW-1185">Reference proteome</keyword>
<reference evidence="2 3" key="1">
    <citation type="submission" date="2020-04" db="EMBL/GenBank/DDBJ databases">
        <title>Azohydromonas sp. isolated from soil.</title>
        <authorList>
            <person name="Dahal R.H."/>
        </authorList>
    </citation>
    <scope>NUCLEOTIDE SEQUENCE [LARGE SCALE GENOMIC DNA]</scope>
    <source>
        <strain evidence="2 3">G-1-1-14</strain>
    </source>
</reference>
<dbReference type="InterPro" id="IPR014262">
    <property type="entry name" value="HAF_rpt"/>
</dbReference>
<sequence>MKRFLLAGLLVGASIFHPGWAQDAQTHSAAALNKVPPRYQVHALGTLENGSSYARSLNTRRQAAGYVTFNIAGEMRPALFELGKLPVPIYTDGPGEATGINADGEIVGWYLCGDKKQAFLWKNHQLQLLMSPVGGESVATAINDRSEIVGWFEMAPGVTHAFHYHKGRMTDLGRWGGRSAQATAINRKGEIVGFREKWREGRLVRQGVRLSRQQGAELLRPPAEFDNLVPSGINERGEVAGTMWASNRPFDFETFAFATREGQVVNLQRPGCCFGTAGVAINRKGQVVGYNFDRLGDPHENLTLWDPQRGQIGLSGLKTALDQGWYQLTEGNDINNDGVIVGAGVLRDQQRPFTSNRAVMLIPDWGR</sequence>
<protein>
    <recommendedName>
        <fullName evidence="4">Extracellular repeat, HAF family</fullName>
    </recommendedName>
</protein>
<organism evidence="2 3">
    <name type="scientific">Azohydromonas caseinilytica</name>
    <dbReference type="NCBI Taxonomy" id="2728836"/>
    <lineage>
        <taxon>Bacteria</taxon>
        <taxon>Pseudomonadati</taxon>
        <taxon>Pseudomonadota</taxon>
        <taxon>Betaproteobacteria</taxon>
        <taxon>Burkholderiales</taxon>
        <taxon>Sphaerotilaceae</taxon>
        <taxon>Azohydromonas</taxon>
    </lineage>
</organism>
<proteinExistence type="predicted"/>
<keyword evidence="1" id="KW-0732">Signal</keyword>
<gene>
    <name evidence="2" type="ORF">HHL10_12060</name>
</gene>